<dbReference type="Gene3D" id="1.10.110.10">
    <property type="entry name" value="Plant lipid-transfer and hydrophobic proteins"/>
    <property type="match status" value="1"/>
</dbReference>
<accession>A0AAQ3QHY9</accession>
<protein>
    <recommendedName>
        <fullName evidence="3">Bifunctional inhibitor/plant lipid transfer protein/seed storage helical domain-containing protein</fullName>
    </recommendedName>
</protein>
<evidence type="ECO:0000256" key="2">
    <source>
        <dbReference type="SAM" id="SignalP"/>
    </source>
</evidence>
<evidence type="ECO:0000256" key="1">
    <source>
        <dbReference type="SAM" id="MobiDB-lite"/>
    </source>
</evidence>
<feature type="domain" description="Bifunctional inhibitor/plant lipid transfer protein/seed storage helical" evidence="3">
    <location>
        <begin position="12"/>
        <end position="106"/>
    </location>
</feature>
<name>A0AAQ3QHY9_9LILI</name>
<proteinExistence type="predicted"/>
<dbReference type="Pfam" id="PF14368">
    <property type="entry name" value="LTP_2"/>
    <property type="match status" value="1"/>
</dbReference>
<keyword evidence="5" id="KW-1185">Reference proteome</keyword>
<evidence type="ECO:0000313" key="4">
    <source>
        <dbReference type="EMBL" id="WOL08910.1"/>
    </source>
</evidence>
<dbReference type="InterPro" id="IPR036312">
    <property type="entry name" value="Bifun_inhib/LTP/seed_sf"/>
</dbReference>
<feature type="chain" id="PRO_5042987770" description="Bifunctional inhibitor/plant lipid transfer protein/seed storage helical domain-containing protein" evidence="2">
    <location>
        <begin position="17"/>
        <end position="228"/>
    </location>
</feature>
<dbReference type="InterPro" id="IPR016140">
    <property type="entry name" value="Bifunc_inhib/LTP/seed_store"/>
</dbReference>
<gene>
    <name evidence="4" type="ORF">Cni_G17663</name>
</gene>
<dbReference type="EMBL" id="CP136894">
    <property type="protein sequence ID" value="WOL08910.1"/>
    <property type="molecule type" value="Genomic_DNA"/>
</dbReference>
<sequence length="228" mass="23682">MIRALALLVFALVATASPPPSSDPIGCAEELVAASACIPNVAALRDEARDPPAPSAGCCNAVLAALSGAGGGPACLCHLIRQHDLFGFPINATRLSALFLTCWASGRAIADSFTVFCINEVKDLPPLRSNTSTRTAKPDRLNAVSPSPHGEPPRSSNSDLDRANAVSPSPHGESRRSSNSDLDRANAVSPSPHGEPRRSSNSDLAQSPISSFVVPAALLLFSACSCWF</sequence>
<dbReference type="InterPro" id="IPR053353">
    <property type="entry name" value="Plant_LTP_GPI-anchored"/>
</dbReference>
<evidence type="ECO:0000313" key="5">
    <source>
        <dbReference type="Proteomes" id="UP001327560"/>
    </source>
</evidence>
<organism evidence="4 5">
    <name type="scientific">Canna indica</name>
    <name type="common">Indian-shot</name>
    <dbReference type="NCBI Taxonomy" id="4628"/>
    <lineage>
        <taxon>Eukaryota</taxon>
        <taxon>Viridiplantae</taxon>
        <taxon>Streptophyta</taxon>
        <taxon>Embryophyta</taxon>
        <taxon>Tracheophyta</taxon>
        <taxon>Spermatophyta</taxon>
        <taxon>Magnoliopsida</taxon>
        <taxon>Liliopsida</taxon>
        <taxon>Zingiberales</taxon>
        <taxon>Cannaceae</taxon>
        <taxon>Canna</taxon>
    </lineage>
</organism>
<dbReference type="SUPFAM" id="SSF47699">
    <property type="entry name" value="Bifunctional inhibitor/lipid-transfer protein/seed storage 2S albumin"/>
    <property type="match status" value="1"/>
</dbReference>
<feature type="signal peptide" evidence="2">
    <location>
        <begin position="1"/>
        <end position="16"/>
    </location>
</feature>
<feature type="compositionally biased region" description="Basic and acidic residues" evidence="1">
    <location>
        <begin position="172"/>
        <end position="184"/>
    </location>
</feature>
<feature type="region of interest" description="Disordered" evidence="1">
    <location>
        <begin position="127"/>
        <end position="205"/>
    </location>
</feature>
<keyword evidence="2" id="KW-0732">Signal</keyword>
<dbReference type="CDD" id="cd00010">
    <property type="entry name" value="AAI_LTSS"/>
    <property type="match status" value="1"/>
</dbReference>
<dbReference type="PANTHER" id="PTHR35747:SF2">
    <property type="entry name" value="NON-SPECIFIC LIPID TRANSFER PROTEIN GPI-ANCHORED 25"/>
    <property type="match status" value="1"/>
</dbReference>
<evidence type="ECO:0000259" key="3">
    <source>
        <dbReference type="Pfam" id="PF14368"/>
    </source>
</evidence>
<reference evidence="4 5" key="1">
    <citation type="submission" date="2023-10" db="EMBL/GenBank/DDBJ databases">
        <title>Chromosome-scale genome assembly provides insights into flower coloration mechanisms of Canna indica.</title>
        <authorList>
            <person name="Li C."/>
        </authorList>
    </citation>
    <scope>NUCLEOTIDE SEQUENCE [LARGE SCALE GENOMIC DNA]</scope>
    <source>
        <tissue evidence="4">Flower</tissue>
    </source>
</reference>
<dbReference type="Proteomes" id="UP001327560">
    <property type="component" value="Chromosome 5"/>
</dbReference>
<dbReference type="PANTHER" id="PTHR35747">
    <property type="entry name" value="BIFUNCTIONAL INHIBITOR/LIPID-TRANSFER PROTEIN/SEED STORAGE 2S ALBUMIN SUPERFAMILY PROTEIN"/>
    <property type="match status" value="1"/>
</dbReference>
<dbReference type="AlphaFoldDB" id="A0AAQ3QHY9"/>